<dbReference type="SUPFAM" id="SSF89796">
    <property type="entry name" value="CoA-transferase family III (CaiB/BaiF)"/>
    <property type="match status" value="1"/>
</dbReference>
<dbReference type="InterPro" id="IPR050483">
    <property type="entry name" value="CoA-transferase_III_domain"/>
</dbReference>
<dbReference type="InterPro" id="IPR044855">
    <property type="entry name" value="CoA-Trfase_III_dom3_sf"/>
</dbReference>
<keyword evidence="1 2" id="KW-0808">Transferase</keyword>
<sequence length="408" mass="44002">MPPSDYDQEKRKPALEGIRVLDLATFVAAPFAATLMSEFGAEVIKIEHPKGGDPWRRYGTPTEDGDSLAWKSESRNKRSLTLDLGDARGREVFKRLAASADVVAENFRPGKLESWDLGWDALGEVNPRLVLLRVSGFGQTGPYRDRPGFARIAHAFGGLTHLAGMPDGPPVTPGSTSLADYITGLFGAVGVLVALRARDRDGLGQVVDVSLYESIFRVLDEIAPAYAATGRVRGREGLKTLYACPHGQYQTAEGHWVAVACTSDRMFARFAEMMGQPELAAEDRFGNVQKRLAALDEVDGIVTDYIRSQPREAFLARCLDFGVPAAPVNTIADIFADPHIRERGTLLEVDDGAGGTITVPNVVARLSETPGQVRASGPALGEATDTVLREMAGLSDDDIRALREAGVI</sequence>
<dbReference type="InterPro" id="IPR023606">
    <property type="entry name" value="CoA-Trfase_III_dom_1_sf"/>
</dbReference>
<comment type="caution">
    <text evidence="2">The sequence shown here is derived from an EMBL/GenBank/DDBJ whole genome shotgun (WGS) entry which is preliminary data.</text>
</comment>
<dbReference type="PANTHER" id="PTHR48207">
    <property type="entry name" value="SUCCINATE--HYDROXYMETHYLGLUTARATE COA-TRANSFERASE"/>
    <property type="match status" value="1"/>
</dbReference>
<dbReference type="AlphaFoldDB" id="A0A397QCA1"/>
<protein>
    <submittedName>
        <fullName evidence="2">Succinyl-CoA:(S)-malate CoA-transferase subunit B</fullName>
    </submittedName>
</protein>
<gene>
    <name evidence="2" type="ORF">BXY53_0800</name>
</gene>
<keyword evidence="3" id="KW-1185">Reference proteome</keyword>
<accession>A0A397QCA1</accession>
<dbReference type="GO" id="GO:0008410">
    <property type="term" value="F:CoA-transferase activity"/>
    <property type="evidence" value="ECO:0007669"/>
    <property type="project" value="TreeGrafter"/>
</dbReference>
<name>A0A397QCA1_9HYPH</name>
<reference evidence="2 3" key="1">
    <citation type="submission" date="2018-08" db="EMBL/GenBank/DDBJ databases">
        <title>Genomic Encyclopedia of Archaeal and Bacterial Type Strains, Phase II (KMG-II): from individual species to whole genera.</title>
        <authorList>
            <person name="Goeker M."/>
        </authorList>
    </citation>
    <scope>NUCLEOTIDE SEQUENCE [LARGE SCALE GENOMIC DNA]</scope>
    <source>
        <strain evidence="2 3">DSM 5002</strain>
    </source>
</reference>
<proteinExistence type="predicted"/>
<organism evidence="2 3">
    <name type="scientific">Dichotomicrobium thermohalophilum</name>
    <dbReference type="NCBI Taxonomy" id="933063"/>
    <lineage>
        <taxon>Bacteria</taxon>
        <taxon>Pseudomonadati</taxon>
        <taxon>Pseudomonadota</taxon>
        <taxon>Alphaproteobacteria</taxon>
        <taxon>Hyphomicrobiales</taxon>
        <taxon>Hyphomicrobiaceae</taxon>
        <taxon>Dichotomicrobium</taxon>
    </lineage>
</organism>
<evidence type="ECO:0000313" key="3">
    <source>
        <dbReference type="Proteomes" id="UP000266273"/>
    </source>
</evidence>
<evidence type="ECO:0000256" key="1">
    <source>
        <dbReference type="ARBA" id="ARBA00022679"/>
    </source>
</evidence>
<dbReference type="Proteomes" id="UP000266273">
    <property type="component" value="Unassembled WGS sequence"/>
</dbReference>
<evidence type="ECO:0000313" key="2">
    <source>
        <dbReference type="EMBL" id="RIA55724.1"/>
    </source>
</evidence>
<dbReference type="Pfam" id="PF02515">
    <property type="entry name" value="CoA_transf_3"/>
    <property type="match status" value="1"/>
</dbReference>
<dbReference type="Gene3D" id="3.30.1540.10">
    <property type="entry name" value="formyl-coa transferase, domain 3"/>
    <property type="match status" value="1"/>
</dbReference>
<dbReference type="EMBL" id="QXDF01000001">
    <property type="protein sequence ID" value="RIA55724.1"/>
    <property type="molecule type" value="Genomic_DNA"/>
</dbReference>
<dbReference type="Gene3D" id="3.40.50.10540">
    <property type="entry name" value="Crotonobetainyl-coa:carnitine coa-transferase, domain 1"/>
    <property type="match status" value="1"/>
</dbReference>
<dbReference type="OrthoDB" id="5720311at2"/>
<dbReference type="InterPro" id="IPR003673">
    <property type="entry name" value="CoA-Trfase_fam_III"/>
</dbReference>
<dbReference type="RefSeq" id="WP_119060587.1">
    <property type="nucleotide sequence ID" value="NZ_QXDF01000001.1"/>
</dbReference>
<dbReference type="PANTHER" id="PTHR48207:SF3">
    <property type="entry name" value="SUCCINATE--HYDROXYMETHYLGLUTARATE COA-TRANSFERASE"/>
    <property type="match status" value="1"/>
</dbReference>